<comment type="similarity">
    <text evidence="2">Belongs to the SNF2/RAD54 helicase family. SWR1 subfamily.</text>
</comment>
<evidence type="ECO:0000256" key="15">
    <source>
        <dbReference type="ARBA" id="ARBA00040599"/>
    </source>
</evidence>
<dbReference type="GeneID" id="37027775"/>
<organism evidence="21 22">
    <name type="scientific">Jaminaea rosea</name>
    <dbReference type="NCBI Taxonomy" id="1569628"/>
    <lineage>
        <taxon>Eukaryota</taxon>
        <taxon>Fungi</taxon>
        <taxon>Dikarya</taxon>
        <taxon>Basidiomycota</taxon>
        <taxon>Ustilaginomycotina</taxon>
        <taxon>Exobasidiomycetes</taxon>
        <taxon>Microstromatales</taxon>
        <taxon>Microstromatales incertae sedis</taxon>
        <taxon>Jaminaea</taxon>
    </lineage>
</organism>
<dbReference type="SMART" id="SM00490">
    <property type="entry name" value="HELICc"/>
    <property type="match status" value="1"/>
</dbReference>
<keyword evidence="8" id="KW-0156">Chromatin regulator</keyword>
<dbReference type="SMART" id="SM00487">
    <property type="entry name" value="DEXDc"/>
    <property type="match status" value="1"/>
</dbReference>
<feature type="compositionally biased region" description="Basic and acidic residues" evidence="18">
    <location>
        <begin position="151"/>
        <end position="160"/>
    </location>
</feature>
<dbReference type="InterPro" id="IPR049730">
    <property type="entry name" value="SNF2/RAD54-like_C"/>
</dbReference>
<evidence type="ECO:0000256" key="13">
    <source>
        <dbReference type="ARBA" id="ARBA00023242"/>
    </source>
</evidence>
<feature type="compositionally biased region" description="Low complexity" evidence="18">
    <location>
        <begin position="115"/>
        <end position="124"/>
    </location>
</feature>
<feature type="compositionally biased region" description="Basic and acidic residues" evidence="18">
    <location>
        <begin position="811"/>
        <end position="824"/>
    </location>
</feature>
<dbReference type="InterPro" id="IPR027417">
    <property type="entry name" value="P-loop_NTPase"/>
</dbReference>
<evidence type="ECO:0000256" key="2">
    <source>
        <dbReference type="ARBA" id="ARBA00009220"/>
    </source>
</evidence>
<dbReference type="InterPro" id="IPR014001">
    <property type="entry name" value="Helicase_ATP-bd"/>
</dbReference>
<dbReference type="GO" id="GO:0005524">
    <property type="term" value="F:ATP binding"/>
    <property type="evidence" value="ECO:0007669"/>
    <property type="project" value="UniProtKB-KW"/>
</dbReference>
<dbReference type="Pfam" id="PF00271">
    <property type="entry name" value="Helicase_C"/>
    <property type="match status" value="1"/>
</dbReference>
<feature type="compositionally biased region" description="Polar residues" evidence="18">
    <location>
        <begin position="564"/>
        <end position="577"/>
    </location>
</feature>
<feature type="compositionally biased region" description="Acidic residues" evidence="18">
    <location>
        <begin position="749"/>
        <end position="763"/>
    </location>
</feature>
<feature type="compositionally biased region" description="Acidic residues" evidence="18">
    <location>
        <begin position="723"/>
        <end position="734"/>
    </location>
</feature>
<feature type="region of interest" description="Disordered" evidence="18">
    <location>
        <begin position="1629"/>
        <end position="1670"/>
    </location>
</feature>
<feature type="domain" description="Helicase C-terminal" evidence="20">
    <location>
        <begin position="1402"/>
        <end position="1552"/>
    </location>
</feature>
<dbReference type="GO" id="GO:0004386">
    <property type="term" value="F:helicase activity"/>
    <property type="evidence" value="ECO:0007669"/>
    <property type="project" value="UniProtKB-KW"/>
</dbReference>
<feature type="compositionally biased region" description="Basic and acidic residues" evidence="18">
    <location>
        <begin position="552"/>
        <end position="563"/>
    </location>
</feature>
<dbReference type="CDD" id="cd18003">
    <property type="entry name" value="DEXQc_SRCAP"/>
    <property type="match status" value="1"/>
</dbReference>
<comment type="subcellular location">
    <subcellularLocation>
        <location evidence="1">Nucleus</location>
    </subcellularLocation>
</comment>
<dbReference type="Pfam" id="PF00176">
    <property type="entry name" value="SNF2-rel_dom"/>
    <property type="match status" value="1"/>
</dbReference>
<evidence type="ECO:0000256" key="9">
    <source>
        <dbReference type="ARBA" id="ARBA00023015"/>
    </source>
</evidence>
<proteinExistence type="inferred from homology"/>
<evidence type="ECO:0000256" key="4">
    <source>
        <dbReference type="ARBA" id="ARBA00022741"/>
    </source>
</evidence>
<dbReference type="GO" id="GO:0016887">
    <property type="term" value="F:ATP hydrolysis activity"/>
    <property type="evidence" value="ECO:0007669"/>
    <property type="project" value="TreeGrafter"/>
</dbReference>
<evidence type="ECO:0000256" key="10">
    <source>
        <dbReference type="ARBA" id="ARBA00023125"/>
    </source>
</evidence>
<feature type="compositionally biased region" description="Low complexity" evidence="18">
    <location>
        <begin position="80"/>
        <end position="96"/>
    </location>
</feature>
<dbReference type="FunFam" id="3.40.50.10810:FF:000051">
    <property type="entry name" value="Helicase SWR1"/>
    <property type="match status" value="1"/>
</dbReference>
<dbReference type="GO" id="GO:0006338">
    <property type="term" value="P:chromatin remodeling"/>
    <property type="evidence" value="ECO:0007669"/>
    <property type="project" value="TreeGrafter"/>
</dbReference>
<feature type="compositionally biased region" description="Low complexity" evidence="18">
    <location>
        <begin position="621"/>
        <end position="640"/>
    </location>
</feature>
<accession>A0A316USD8</accession>
<evidence type="ECO:0000313" key="22">
    <source>
        <dbReference type="Proteomes" id="UP000245884"/>
    </source>
</evidence>
<keyword evidence="11" id="KW-0010">Activator</keyword>
<dbReference type="InterPro" id="IPR014012">
    <property type="entry name" value="HSA_dom"/>
</dbReference>
<dbReference type="InterPro" id="IPR000330">
    <property type="entry name" value="SNF2_N"/>
</dbReference>
<evidence type="ECO:0000256" key="7">
    <source>
        <dbReference type="ARBA" id="ARBA00022840"/>
    </source>
</evidence>
<comment type="function">
    <text evidence="14">Catalytic component of the SWR1 complex which mediates the ATP-dependent exchange of histone H2A for the H2A variant HZT1 leading to transcriptional regulation of selected genes by chromatin remodeling.</text>
</comment>
<evidence type="ECO:0000256" key="5">
    <source>
        <dbReference type="ARBA" id="ARBA00022801"/>
    </source>
</evidence>
<dbReference type="Gene3D" id="3.40.50.10810">
    <property type="entry name" value="Tandem AAA-ATPase domain"/>
    <property type="match status" value="1"/>
</dbReference>
<keyword evidence="12" id="KW-0804">Transcription</keyword>
<dbReference type="CDD" id="cd18793">
    <property type="entry name" value="SF2_C_SNF"/>
    <property type="match status" value="1"/>
</dbReference>
<reference evidence="21 22" key="1">
    <citation type="journal article" date="2018" name="Mol. Biol. Evol.">
        <title>Broad Genomic Sampling Reveals a Smut Pathogenic Ancestry of the Fungal Clade Ustilaginomycotina.</title>
        <authorList>
            <person name="Kijpornyongpan T."/>
            <person name="Mondo S.J."/>
            <person name="Barry K."/>
            <person name="Sandor L."/>
            <person name="Lee J."/>
            <person name="Lipzen A."/>
            <person name="Pangilinan J."/>
            <person name="LaButti K."/>
            <person name="Hainaut M."/>
            <person name="Henrissat B."/>
            <person name="Grigoriev I.V."/>
            <person name="Spatafora J.W."/>
            <person name="Aime M.C."/>
        </authorList>
    </citation>
    <scope>NUCLEOTIDE SEQUENCE [LARGE SCALE GENOMIC DNA]</scope>
    <source>
        <strain evidence="21 22">MCA 5214</strain>
    </source>
</reference>
<evidence type="ECO:0000256" key="8">
    <source>
        <dbReference type="ARBA" id="ARBA00022853"/>
    </source>
</evidence>
<comment type="subunit">
    <text evidence="3">Component of the SWR1 chromatin-remodeling complex.</text>
</comment>
<evidence type="ECO:0000313" key="21">
    <source>
        <dbReference type="EMBL" id="PWN27904.1"/>
    </source>
</evidence>
<keyword evidence="7" id="KW-0067">ATP-binding</keyword>
<evidence type="ECO:0000256" key="6">
    <source>
        <dbReference type="ARBA" id="ARBA00022806"/>
    </source>
</evidence>
<keyword evidence="13" id="KW-0539">Nucleus</keyword>
<feature type="region of interest" description="Disordered" evidence="18">
    <location>
        <begin position="783"/>
        <end position="832"/>
    </location>
</feature>
<evidence type="ECO:0000256" key="16">
    <source>
        <dbReference type="ARBA" id="ARBA00074297"/>
    </source>
</evidence>
<dbReference type="InterPro" id="IPR001650">
    <property type="entry name" value="Helicase_C-like"/>
</dbReference>
<feature type="compositionally biased region" description="Basic and acidic residues" evidence="18">
    <location>
        <begin position="231"/>
        <end position="251"/>
    </location>
</feature>
<dbReference type="EMBL" id="KZ819666">
    <property type="protein sequence ID" value="PWN27904.1"/>
    <property type="molecule type" value="Genomic_DNA"/>
</dbReference>
<dbReference type="OrthoDB" id="372624at2759"/>
<dbReference type="Gene3D" id="3.40.50.300">
    <property type="entry name" value="P-loop containing nucleotide triphosphate hydrolases"/>
    <property type="match status" value="1"/>
</dbReference>
<evidence type="ECO:0000256" key="17">
    <source>
        <dbReference type="SAM" id="Coils"/>
    </source>
</evidence>
<feature type="region of interest" description="Disordered" evidence="18">
    <location>
        <begin position="231"/>
        <end position="290"/>
    </location>
</feature>
<feature type="region of interest" description="Disordered" evidence="18">
    <location>
        <begin position="44"/>
        <end position="160"/>
    </location>
</feature>
<keyword evidence="5" id="KW-0378">Hydrolase</keyword>
<dbReference type="RefSeq" id="XP_025362516.1">
    <property type="nucleotide sequence ID" value="XM_025505952.1"/>
</dbReference>
<feature type="domain" description="Helicase ATP-binding" evidence="19">
    <location>
        <begin position="873"/>
        <end position="1038"/>
    </location>
</feature>
<keyword evidence="6" id="KW-0347">Helicase</keyword>
<evidence type="ECO:0000256" key="12">
    <source>
        <dbReference type="ARBA" id="ARBA00023163"/>
    </source>
</evidence>
<dbReference type="PROSITE" id="PS51194">
    <property type="entry name" value="HELICASE_CTER"/>
    <property type="match status" value="1"/>
</dbReference>
<feature type="compositionally biased region" description="Low complexity" evidence="18">
    <location>
        <begin position="11"/>
        <end position="22"/>
    </location>
</feature>
<dbReference type="PANTHER" id="PTHR45685:SF1">
    <property type="entry name" value="HELICASE SRCAP"/>
    <property type="match status" value="1"/>
</dbReference>
<feature type="compositionally biased region" description="Basic and acidic residues" evidence="18">
    <location>
        <begin position="584"/>
        <end position="596"/>
    </location>
</feature>
<feature type="compositionally biased region" description="Acidic residues" evidence="18">
    <location>
        <begin position="527"/>
        <end position="547"/>
    </location>
</feature>
<sequence>MADPHDEGRFASPSSSSSSPAPVKKRRLELDGLKFDNPGAAFDFAIDSSHQGRPARRTASLTGSARASPAVGPSQPSREAIAARTTATTSAAPITSKRQRRPSSKLRDDYDGLVIRSSPPSSSTPRRKRTISSSQPVAGPSTSKPPRFHPTRGDTLDRLQQELDDIHCDHDEMVRELFHLSKFVTYVGYDPAIAKEDRSHVFEHFRAEHGLDLESKLARRATRRIVSSRMDDLSLRKARPSDVKGKGKADEDAATPSKKQPRRSSPVKAEQPAKKKKTTKARKQGEDGEEEYDEAFLLELWQRRQRQHVPPPIPPLLAATSYKQVPEPYDFGSVDAFWGSFRMLGNDEREDWDPEETERWEQREADLYTRIDAARAEGRLLDQPASTTVLRPLKEPQLPSISHVDHIAQRAHAVRSEAKQRRAVARKAARAIQTYWQSRQGEGERERKAQERHLRTLARWTVREVNKQWKLAVSVVRAQKAKQEKLDRERAGREQLSMILERSTQYLGQREEDLRQGRILSDAGSEAGDDESEASTESDVYSVEDDGSAASDDDRSQNGEPETRSTAASSQGDTNHMASLVDVNGHEASDGEEDHRHRSLRRLIEDASGDSVSRSSRERSSPPTSTGRPPAIPESPEAEPVPSPLGTRFGKHQPNGINGDGNGIVELTGGQDGDASNSNEQAINGIADDHSRPFSKANGEVNGHVDIPPSPSAAGSNASVSAGEEEEDDDDEGENIGRRREDAQLEQEMRDEDEEDESEDDGLLADADVPIEELMRRYGYGAANGETSEAESEESEDEDQMEEDGESSSSSERESESSTAREDVNGTTVSQNTSDAASISLAKVGANAPALHQPFLLRGNLRPYQQTGFEWLASLYANSANGILADEMGLGKTIQTISLLAHLACDRGVWGPHLVIAPTSVMLNWEVEFKKFLPGFKILSYYGSQRERKEKRIGWNTEHSFNVCITSYQLVLADQHIFRRKPWVYMILDEAHHIKNFRSQRWQTLLGFNSQRRLLLTGTPLQNNLMDLWSLMYFLMPNGLSDVAGAGAFANMKDFQEWFSNPLDRAVEAGSSMDEETKKMVAKLHTILRPFLLRRLKSEVEQELPRKYEHVLRCRLSKRQRFLYNDFMSRAKTKESLASGSYMSIINCLMQLRKVCNHPDLFEVRPIATAFAMEPVAAEYSDRERLVRQHFAVAPPDVVDGPVSFDVTSREQHLTPVATRLTRRLDASDKLPYARAPLPSKPPLDMWTIEGYRRTLNQRRHADEVRDWKAKVRVNRLRCAQHPTYGRGLLKIFGSMASTLQPFDLIEGAPGYRRAYLSRCSHALRLVSSLQARSEAMAPFVDRFAFVPPRAMAKGLEEIAAPGVELSRDVNLDSPLHRSATKLQIAFPDASLLQYDCGKLQELERLMSRLKDGGHRILIFTQMTRVLDILEAFLNLHGYRYLRLDGATRVDRRQALTEKFNRDTRIDAFILSTRSGGLGINLTGADTVLFYDLDWNSAIEAQCMDRAHRIGQTRDVHIYRFVSEATIEENMLKKADQKRLLDSVVVGGGDFTTERLKRGDWRDMLDDGGKTLAGVAVGGDDGAQGDDDAAARAIAEVEDEEDQVAAEAAREEMVALDDAVTDFREESRVEAADDAGEEAGNEARVQIGASNETQVQVEGAAEEEEDEEGTVDDYMLRFVERDWSWFTTGFKV</sequence>
<dbReference type="STRING" id="1569628.A0A316USD8"/>
<evidence type="ECO:0000256" key="14">
    <source>
        <dbReference type="ARBA" id="ARBA00037570"/>
    </source>
</evidence>
<feature type="region of interest" description="Disordered" evidence="18">
    <location>
        <begin position="1"/>
        <end position="25"/>
    </location>
</feature>
<feature type="compositionally biased region" description="Low complexity" evidence="18">
    <location>
        <begin position="712"/>
        <end position="722"/>
    </location>
</feature>
<keyword evidence="17" id="KW-0175">Coiled coil</keyword>
<dbReference type="InterPro" id="IPR038718">
    <property type="entry name" value="SNF2-like_sf"/>
</dbReference>
<gene>
    <name evidence="21" type="ORF">BDZ90DRAFT_231681</name>
</gene>
<keyword evidence="22" id="KW-1185">Reference proteome</keyword>
<feature type="compositionally biased region" description="Acidic residues" evidence="18">
    <location>
        <begin position="1660"/>
        <end position="1670"/>
    </location>
</feature>
<dbReference type="GO" id="GO:0003677">
    <property type="term" value="F:DNA binding"/>
    <property type="evidence" value="ECO:0007669"/>
    <property type="project" value="UniProtKB-KW"/>
</dbReference>
<evidence type="ECO:0000256" key="3">
    <source>
        <dbReference type="ARBA" id="ARBA00011826"/>
    </source>
</evidence>
<keyword evidence="10" id="KW-0238">DNA-binding</keyword>
<dbReference type="GO" id="GO:0000812">
    <property type="term" value="C:Swr1 complex"/>
    <property type="evidence" value="ECO:0007669"/>
    <property type="project" value="TreeGrafter"/>
</dbReference>
<evidence type="ECO:0000259" key="20">
    <source>
        <dbReference type="PROSITE" id="PS51194"/>
    </source>
</evidence>
<evidence type="ECO:0000256" key="11">
    <source>
        <dbReference type="ARBA" id="ARBA00023159"/>
    </source>
</evidence>
<dbReference type="PROSITE" id="PS51192">
    <property type="entry name" value="HELICASE_ATP_BIND_1"/>
    <property type="match status" value="1"/>
</dbReference>
<keyword evidence="4" id="KW-0547">Nucleotide-binding</keyword>
<feature type="coiled-coil region" evidence="17">
    <location>
        <begin position="1590"/>
        <end position="1626"/>
    </location>
</feature>
<feature type="compositionally biased region" description="Acidic residues" evidence="18">
    <location>
        <begin position="788"/>
        <end position="806"/>
    </location>
</feature>
<evidence type="ECO:0000259" key="19">
    <source>
        <dbReference type="PROSITE" id="PS51192"/>
    </source>
</evidence>
<keyword evidence="9" id="KW-0805">Transcription regulation</keyword>
<dbReference type="PANTHER" id="PTHR45685">
    <property type="entry name" value="HELICASE SRCAP-RELATED"/>
    <property type="match status" value="1"/>
</dbReference>
<protein>
    <recommendedName>
        <fullName evidence="15">Helicase SWR1</fullName>
    </recommendedName>
    <alternativeName>
        <fullName evidence="16">Helicase swr1</fullName>
    </alternativeName>
</protein>
<name>A0A316USD8_9BASI</name>
<dbReference type="SUPFAM" id="SSF52540">
    <property type="entry name" value="P-loop containing nucleoside triphosphate hydrolases"/>
    <property type="match status" value="2"/>
</dbReference>
<dbReference type="Proteomes" id="UP000245884">
    <property type="component" value="Unassembled WGS sequence"/>
</dbReference>
<dbReference type="InterPro" id="IPR050520">
    <property type="entry name" value="INO80/SWR1_helicase"/>
</dbReference>
<feature type="region of interest" description="Disordered" evidence="18">
    <location>
        <begin position="508"/>
        <end position="770"/>
    </location>
</feature>
<evidence type="ECO:0000256" key="1">
    <source>
        <dbReference type="ARBA" id="ARBA00004123"/>
    </source>
</evidence>
<evidence type="ECO:0000256" key="18">
    <source>
        <dbReference type="SAM" id="MobiDB-lite"/>
    </source>
</evidence>
<dbReference type="Gene3D" id="1.20.120.850">
    <property type="entry name" value="SWI2/SNF2 ATPases, N-terminal domain"/>
    <property type="match status" value="1"/>
</dbReference>
<dbReference type="Pfam" id="PF07529">
    <property type="entry name" value="HSA"/>
    <property type="match status" value="1"/>
</dbReference>
<dbReference type="GO" id="GO:0042393">
    <property type="term" value="F:histone binding"/>
    <property type="evidence" value="ECO:0007669"/>
    <property type="project" value="TreeGrafter"/>
</dbReference>